<dbReference type="InterPro" id="IPR054767">
    <property type="entry name" value="Cas10-Cmr2_palm2"/>
</dbReference>
<dbReference type="Proteomes" id="UP000430975">
    <property type="component" value="Unassembled WGS sequence"/>
</dbReference>
<dbReference type="Gene3D" id="3.30.70.2220">
    <property type="entry name" value="CRISPR-Cas system, Cmr2 subunit, D1 domain, cysteine cluster"/>
    <property type="match status" value="1"/>
</dbReference>
<organism evidence="4 5">
    <name type="scientific">Fundicoccus ignavus</name>
    <dbReference type="NCBI Taxonomy" id="2664442"/>
    <lineage>
        <taxon>Bacteria</taxon>
        <taxon>Bacillati</taxon>
        <taxon>Bacillota</taxon>
        <taxon>Bacilli</taxon>
        <taxon>Lactobacillales</taxon>
        <taxon>Aerococcaceae</taxon>
        <taxon>Fundicoccus</taxon>
    </lineage>
</organism>
<dbReference type="InterPro" id="IPR000160">
    <property type="entry name" value="GGDEF_dom"/>
</dbReference>
<dbReference type="InterPro" id="IPR024615">
    <property type="entry name" value="CRISPR-assoc_Cmr2_N"/>
</dbReference>
<keyword evidence="1" id="KW-0547">Nucleotide-binding</keyword>
<evidence type="ECO:0000259" key="3">
    <source>
        <dbReference type="PROSITE" id="PS50887"/>
    </source>
</evidence>
<reference evidence="4 5" key="1">
    <citation type="submission" date="2019-11" db="EMBL/GenBank/DDBJ databases">
        <title>Characterisation of Fundicoccus ignavus gen. nov. sp. nov., a novel genus of the family Aerococcaceae isolated from bulk tank milk.</title>
        <authorList>
            <person name="Siebert A."/>
            <person name="Huptas C."/>
            <person name="Wenning M."/>
            <person name="Scherer S."/>
            <person name="Doll E.V."/>
        </authorList>
    </citation>
    <scope>NUCLEOTIDE SEQUENCE [LARGE SCALE GENOMIC DNA]</scope>
    <source>
        <strain evidence="4 5">WS4759</strain>
    </source>
</reference>
<name>A0A6I2GET6_9LACT</name>
<dbReference type="InterPro" id="IPR052117">
    <property type="entry name" value="Cas10/Csm1_subtype-III-A"/>
</dbReference>
<dbReference type="InterPro" id="IPR043128">
    <property type="entry name" value="Rev_trsase/Diguanyl_cyclase"/>
</dbReference>
<dbReference type="Pfam" id="PF12469">
    <property type="entry name" value="Cmr2_N"/>
    <property type="match status" value="1"/>
</dbReference>
<dbReference type="AlphaFoldDB" id="A0A6I2GET6"/>
<dbReference type="GO" id="GO:0000166">
    <property type="term" value="F:nucleotide binding"/>
    <property type="evidence" value="ECO:0007669"/>
    <property type="project" value="UniProtKB-KW"/>
</dbReference>
<dbReference type="EMBL" id="WJQS01000012">
    <property type="protein sequence ID" value="MRI86360.1"/>
    <property type="molecule type" value="Genomic_DNA"/>
</dbReference>
<feature type="domain" description="GGDEF" evidence="3">
    <location>
        <begin position="290"/>
        <end position="425"/>
    </location>
</feature>
<keyword evidence="2" id="KW-0051">Antiviral defense</keyword>
<dbReference type="Pfam" id="PF22335">
    <property type="entry name" value="Cas10-Cmr2_palm2"/>
    <property type="match status" value="1"/>
</dbReference>
<dbReference type="PROSITE" id="PS50887">
    <property type="entry name" value="GGDEF"/>
    <property type="match status" value="1"/>
</dbReference>
<keyword evidence="5" id="KW-1185">Reference proteome</keyword>
<evidence type="ECO:0000256" key="1">
    <source>
        <dbReference type="ARBA" id="ARBA00022741"/>
    </source>
</evidence>
<dbReference type="GO" id="GO:0051607">
    <property type="term" value="P:defense response to virus"/>
    <property type="evidence" value="ECO:0007669"/>
    <property type="project" value="UniProtKB-KW"/>
</dbReference>
<dbReference type="InterPro" id="IPR013407">
    <property type="entry name" value="CRISPR-assoc_prot_Cmr2"/>
</dbReference>
<sequence length="569" mass="64765">MEYLTVVSLGPVQSFIGSARKLEDYWSGSFLLSDITRRSIQLFEEYDWQSVELIQPTISTAPNKENFDVAGLPNRFLFRVETDHAMEEIMDMVETDIKLMVKNLLKGYVTNYFNQTSSAAMEAQINQQTSSMLELYWAFVPYVATDSFAKQRQLLEDNLASVKNIRKSDYTIEYGLPCTMCAQRSALVSQPLDENSTYPEMRASIRHLWGNIDENSRKIRAGEHLCAVCVAKRQQRTEIEQNAIKQGIVLNRTGFPSVSYFVEAKSRAESMASRQKTFDIERKSETEDNRYYAMVKFDGDNMGKWIAEADTLKVAQEKTAKLVQFAQKGVSEAKKNRHLRIIYAGGDDVLAVGAITDLLTFAADIRTNFSDEAKGLGPDRTASAGIVIVPEIFPLYKVIQAANEAESLAKSYHDDQGNTKNAFCLTFIRRSGQIRQVILPFELENLSVNLLSYLMDTAQLWEDNGVSRSLIYHFQLVFQSLNDEYQRQNQSSKLAFSDNRQLVEEQFTRLIRNLSELKDQEFAELLALELTELYCTHIGNFNSFIQLLEMIAYLASINHVENKEGSNVL</sequence>
<dbReference type="Gene3D" id="3.30.70.270">
    <property type="match status" value="1"/>
</dbReference>
<dbReference type="PANTHER" id="PTHR36528:SF1">
    <property type="entry name" value="CRISPR SYSTEM SINGLE-STRAND-SPECIFIC DEOXYRIBONUCLEASE CAS10_CSM1 (SUBTYPE III-A)"/>
    <property type="match status" value="1"/>
</dbReference>
<accession>A0A6I2GET6</accession>
<dbReference type="NCBIfam" id="TIGR02577">
    <property type="entry name" value="cas_TM1794_Cmr2"/>
    <property type="match status" value="1"/>
</dbReference>
<dbReference type="InterPro" id="IPR038242">
    <property type="entry name" value="Cmr2_N"/>
</dbReference>
<comment type="caution">
    <text evidence="4">The sequence shown here is derived from an EMBL/GenBank/DDBJ whole genome shotgun (WGS) entry which is preliminary data.</text>
</comment>
<proteinExistence type="predicted"/>
<evidence type="ECO:0000256" key="2">
    <source>
        <dbReference type="ARBA" id="ARBA00023118"/>
    </source>
</evidence>
<dbReference type="RefSeq" id="WP_153864036.1">
    <property type="nucleotide sequence ID" value="NZ_WJQS01000012.1"/>
</dbReference>
<evidence type="ECO:0000313" key="4">
    <source>
        <dbReference type="EMBL" id="MRI86360.1"/>
    </source>
</evidence>
<evidence type="ECO:0000313" key="5">
    <source>
        <dbReference type="Proteomes" id="UP000430975"/>
    </source>
</evidence>
<protein>
    <submittedName>
        <fullName evidence="4">Type III-B CRISPR-associated protein Cas10/Cmr2</fullName>
    </submittedName>
</protein>
<dbReference type="PANTHER" id="PTHR36528">
    <property type="entry name" value="CRISPR SYSTEM SINGLE-STRAND-SPECIFIC DEOXYRIBONUCLEASE CAS10/CSM1 (SUBTYPE III-A)"/>
    <property type="match status" value="1"/>
</dbReference>
<gene>
    <name evidence="4" type="primary">cas10</name>
    <name evidence="4" type="ORF">GIY09_10945</name>
</gene>